<dbReference type="AlphaFoldDB" id="A0A841MGB4"/>
<keyword evidence="2" id="KW-1185">Reference proteome</keyword>
<evidence type="ECO:0000313" key="1">
    <source>
        <dbReference type="EMBL" id="MBB6324537.1"/>
    </source>
</evidence>
<evidence type="ECO:0000313" key="2">
    <source>
        <dbReference type="Proteomes" id="UP000588604"/>
    </source>
</evidence>
<organism evidence="1 2">
    <name type="scientific">Algoriphagus iocasae</name>
    <dbReference type="NCBI Taxonomy" id="1836499"/>
    <lineage>
        <taxon>Bacteria</taxon>
        <taxon>Pseudomonadati</taxon>
        <taxon>Bacteroidota</taxon>
        <taxon>Cytophagia</taxon>
        <taxon>Cytophagales</taxon>
        <taxon>Cyclobacteriaceae</taxon>
        <taxon>Algoriphagus</taxon>
    </lineage>
</organism>
<dbReference type="EMBL" id="JACIJO010000001">
    <property type="protein sequence ID" value="MBB6324537.1"/>
    <property type="molecule type" value="Genomic_DNA"/>
</dbReference>
<comment type="caution">
    <text evidence="1">The sequence shown here is derived from an EMBL/GenBank/DDBJ whole genome shotgun (WGS) entry which is preliminary data.</text>
</comment>
<proteinExistence type="predicted"/>
<name>A0A841MGB4_9BACT</name>
<reference evidence="1 2" key="1">
    <citation type="submission" date="2020-08" db="EMBL/GenBank/DDBJ databases">
        <title>Genomic Encyclopedia of Type Strains, Phase IV (KMG-IV): sequencing the most valuable type-strain genomes for metagenomic binning, comparative biology and taxonomic classification.</title>
        <authorList>
            <person name="Goeker M."/>
        </authorList>
    </citation>
    <scope>NUCLEOTIDE SEQUENCE [LARGE SCALE GENOMIC DNA]</scope>
    <source>
        <strain evidence="1 2">DSM 102044</strain>
    </source>
</reference>
<dbReference type="Proteomes" id="UP000588604">
    <property type="component" value="Unassembled WGS sequence"/>
</dbReference>
<accession>A0A841MGB4</accession>
<gene>
    <name evidence="1" type="ORF">FHS59_000152</name>
</gene>
<protein>
    <submittedName>
        <fullName evidence="1">Uncharacterized protein</fullName>
    </submittedName>
</protein>
<sequence length="45" mass="5340">MILKITNLLIKLRDYKSRRAESPLFSKKPPILPEPEVFIFFTSDF</sequence>